<gene>
    <name evidence="1" type="ORF">ACFP57_05305</name>
</gene>
<evidence type="ECO:0000313" key="2">
    <source>
        <dbReference type="Proteomes" id="UP001596266"/>
    </source>
</evidence>
<dbReference type="InterPro" id="IPR008554">
    <property type="entry name" value="Glutaredoxin-like"/>
</dbReference>
<name>A0ABW1WYT1_9ACTN</name>
<reference evidence="2" key="1">
    <citation type="journal article" date="2019" name="Int. J. Syst. Evol. Microbiol.">
        <title>The Global Catalogue of Microorganisms (GCM) 10K type strain sequencing project: providing services to taxonomists for standard genome sequencing and annotation.</title>
        <authorList>
            <consortium name="The Broad Institute Genomics Platform"/>
            <consortium name="The Broad Institute Genome Sequencing Center for Infectious Disease"/>
            <person name="Wu L."/>
            <person name="Ma J."/>
        </authorList>
    </citation>
    <scope>NUCLEOTIDE SEQUENCE [LARGE SCALE GENOMIC DNA]</scope>
    <source>
        <strain evidence="2">CGMCC 1.15277</strain>
    </source>
</reference>
<sequence length="80" mass="8880">MVVITRQGCHLCEQAIATIEQVAPGQWSAVDVDLDEQLRNRYTDHVPVTFVDGHLVAYWTLDEGLLRRALAGDRPAPPAL</sequence>
<dbReference type="RefSeq" id="WP_343884958.1">
    <property type="nucleotide sequence ID" value="NZ_BAAAKI010000004.1"/>
</dbReference>
<dbReference type="Gene3D" id="3.40.30.10">
    <property type="entry name" value="Glutaredoxin"/>
    <property type="match status" value="1"/>
</dbReference>
<protein>
    <submittedName>
        <fullName evidence="1">Glutaredoxin family protein</fullName>
    </submittedName>
</protein>
<accession>A0ABW1WYT1</accession>
<dbReference type="Pfam" id="PF05768">
    <property type="entry name" value="Glrx-like"/>
    <property type="match status" value="1"/>
</dbReference>
<organism evidence="1 2">
    <name type="scientific">Luteococcus sanguinis</name>
    <dbReference type="NCBI Taxonomy" id="174038"/>
    <lineage>
        <taxon>Bacteria</taxon>
        <taxon>Bacillati</taxon>
        <taxon>Actinomycetota</taxon>
        <taxon>Actinomycetes</taxon>
        <taxon>Propionibacteriales</taxon>
        <taxon>Propionibacteriaceae</taxon>
        <taxon>Luteococcus</taxon>
    </lineage>
</organism>
<proteinExistence type="predicted"/>
<keyword evidence="2" id="KW-1185">Reference proteome</keyword>
<dbReference type="InterPro" id="IPR036249">
    <property type="entry name" value="Thioredoxin-like_sf"/>
</dbReference>
<evidence type="ECO:0000313" key="1">
    <source>
        <dbReference type="EMBL" id="MFC6396405.1"/>
    </source>
</evidence>
<dbReference type="EMBL" id="JBHSUA010000009">
    <property type="protein sequence ID" value="MFC6396405.1"/>
    <property type="molecule type" value="Genomic_DNA"/>
</dbReference>
<dbReference type="SUPFAM" id="SSF52833">
    <property type="entry name" value="Thioredoxin-like"/>
    <property type="match status" value="1"/>
</dbReference>
<comment type="caution">
    <text evidence="1">The sequence shown here is derived from an EMBL/GenBank/DDBJ whole genome shotgun (WGS) entry which is preliminary data.</text>
</comment>
<dbReference type="Proteomes" id="UP001596266">
    <property type="component" value="Unassembled WGS sequence"/>
</dbReference>